<feature type="compositionally biased region" description="Low complexity" evidence="1">
    <location>
        <begin position="237"/>
        <end position="246"/>
    </location>
</feature>
<evidence type="ECO:0000313" key="3">
    <source>
        <dbReference type="Proteomes" id="UP000566819"/>
    </source>
</evidence>
<protein>
    <submittedName>
        <fullName evidence="2">Uncharacterized protein</fullName>
    </submittedName>
</protein>
<feature type="compositionally biased region" description="Gly residues" evidence="1">
    <location>
        <begin position="130"/>
        <end position="141"/>
    </location>
</feature>
<proteinExistence type="predicted"/>
<feature type="compositionally biased region" description="Low complexity" evidence="1">
    <location>
        <begin position="296"/>
        <end position="308"/>
    </location>
</feature>
<feature type="compositionally biased region" description="Low complexity" evidence="1">
    <location>
        <begin position="178"/>
        <end position="189"/>
    </location>
</feature>
<dbReference type="AlphaFoldDB" id="A0A8H4RBM7"/>
<comment type="caution">
    <text evidence="2">The sequence shown here is derived from an EMBL/GenBank/DDBJ whole genome shotgun (WGS) entry which is preliminary data.</text>
</comment>
<sequence>MKHLDDDPFNHRAGPPNQGYQAPAPMMGGALPVAPEPPKFAQFEVGKNGLYVDPKPALSEDALPPMPSWDSATKKRVAEEEEKNGVELGNLDPTTGQSVPLMTGAVGPATTMPPSPGPDLRAVSPYGARPGQGIGGNGYMGVAGDYSPQPPQNGFNAVGNAPYRGPGSPGPGRGGPPRGYEPNPPQNRNGPGGRGYGPPQDMNNLRGFTASPQQMDPPQMNRQGGGGRGGYGPPSPQTSGQSPYGSNEFVGVAAGGEDYGRPQPQRQFSSNSPRPYAQPSRQYSEDSARALNPGRQQYQDQPYNNVQPNNPPPRGPSRGPSRGPDPQNRMASPGPISNAGFDFGIDAQQPRTRPNPPPQQNYNQRPGPPMRQGSRDNYGNAGGRPKNPPPRQNTRDDFGNSARSPPPQEPAYPGYKPYQPPNNQGPRGGGPPPSLTPGGGRGREPQGWDPVY</sequence>
<feature type="compositionally biased region" description="Polar residues" evidence="1">
    <location>
        <begin position="264"/>
        <end position="273"/>
    </location>
</feature>
<feature type="region of interest" description="Disordered" evidence="1">
    <location>
        <begin position="1"/>
        <end position="33"/>
    </location>
</feature>
<organism evidence="2 3">
    <name type="scientific">Cudoniella acicularis</name>
    <dbReference type="NCBI Taxonomy" id="354080"/>
    <lineage>
        <taxon>Eukaryota</taxon>
        <taxon>Fungi</taxon>
        <taxon>Dikarya</taxon>
        <taxon>Ascomycota</taxon>
        <taxon>Pezizomycotina</taxon>
        <taxon>Leotiomycetes</taxon>
        <taxon>Helotiales</taxon>
        <taxon>Tricladiaceae</taxon>
        <taxon>Cudoniella</taxon>
    </lineage>
</organism>
<name>A0A8H4RBM7_9HELO</name>
<gene>
    <name evidence="2" type="ORF">G7Y89_g12542</name>
</gene>
<evidence type="ECO:0000256" key="1">
    <source>
        <dbReference type="SAM" id="MobiDB-lite"/>
    </source>
</evidence>
<reference evidence="2 3" key="1">
    <citation type="submission" date="2020-03" db="EMBL/GenBank/DDBJ databases">
        <title>Draft Genome Sequence of Cudoniella acicularis.</title>
        <authorList>
            <person name="Buettner E."/>
            <person name="Kellner H."/>
        </authorList>
    </citation>
    <scope>NUCLEOTIDE SEQUENCE [LARGE SCALE GENOMIC DNA]</scope>
    <source>
        <strain evidence="2 3">DSM 108380</strain>
    </source>
</reference>
<feature type="compositionally biased region" description="Low complexity" evidence="1">
    <location>
        <begin position="316"/>
        <end position="327"/>
    </location>
</feature>
<dbReference type="OrthoDB" id="5401332at2759"/>
<feature type="compositionally biased region" description="Basic and acidic residues" evidence="1">
    <location>
        <begin position="1"/>
        <end position="10"/>
    </location>
</feature>
<feature type="compositionally biased region" description="Gly residues" evidence="1">
    <location>
        <begin position="223"/>
        <end position="232"/>
    </location>
</feature>
<accession>A0A8H4RBM7</accession>
<feature type="compositionally biased region" description="Polar residues" evidence="1">
    <location>
        <begin position="210"/>
        <end position="222"/>
    </location>
</feature>
<evidence type="ECO:0000313" key="2">
    <source>
        <dbReference type="EMBL" id="KAF4625626.1"/>
    </source>
</evidence>
<feature type="region of interest" description="Disordered" evidence="1">
    <location>
        <begin position="56"/>
        <end position="452"/>
    </location>
</feature>
<dbReference type="EMBL" id="JAAMPI010001331">
    <property type="protein sequence ID" value="KAF4625626.1"/>
    <property type="molecule type" value="Genomic_DNA"/>
</dbReference>
<keyword evidence="3" id="KW-1185">Reference proteome</keyword>
<dbReference type="Proteomes" id="UP000566819">
    <property type="component" value="Unassembled WGS sequence"/>
</dbReference>